<dbReference type="InterPro" id="IPR024604">
    <property type="entry name" value="GSG2_C"/>
</dbReference>
<protein>
    <recommendedName>
        <fullName evidence="1">non-specific serine/threonine protein kinase</fullName>
        <ecNumber evidence="1">2.7.11.1</ecNumber>
    </recommendedName>
</protein>
<keyword evidence="2" id="KW-0723">Serine/threonine-protein kinase</keyword>
<comment type="catalytic activity">
    <reaction evidence="7">
        <text>L-threonyl-[protein] + ATP = O-phospho-L-threonyl-[protein] + ADP + H(+)</text>
        <dbReference type="Rhea" id="RHEA:46608"/>
        <dbReference type="Rhea" id="RHEA-COMP:11060"/>
        <dbReference type="Rhea" id="RHEA-COMP:11605"/>
        <dbReference type="ChEBI" id="CHEBI:15378"/>
        <dbReference type="ChEBI" id="CHEBI:30013"/>
        <dbReference type="ChEBI" id="CHEBI:30616"/>
        <dbReference type="ChEBI" id="CHEBI:61977"/>
        <dbReference type="ChEBI" id="CHEBI:456216"/>
        <dbReference type="EC" id="2.7.11.1"/>
    </reaction>
</comment>
<dbReference type="GO" id="GO:0005524">
    <property type="term" value="F:ATP binding"/>
    <property type="evidence" value="ECO:0007669"/>
    <property type="project" value="UniProtKB-KW"/>
</dbReference>
<dbReference type="Pfam" id="PF12330">
    <property type="entry name" value="Haspin_kinase"/>
    <property type="match status" value="1"/>
</dbReference>
<proteinExistence type="predicted"/>
<organism evidence="10 11">
    <name type="scientific">Xylaria bambusicola</name>
    <dbReference type="NCBI Taxonomy" id="326684"/>
    <lineage>
        <taxon>Eukaryota</taxon>
        <taxon>Fungi</taxon>
        <taxon>Dikarya</taxon>
        <taxon>Ascomycota</taxon>
        <taxon>Pezizomycotina</taxon>
        <taxon>Sordariomycetes</taxon>
        <taxon>Xylariomycetidae</taxon>
        <taxon>Xylariales</taxon>
        <taxon>Xylariaceae</taxon>
        <taxon>Xylaria</taxon>
    </lineage>
</organism>
<dbReference type="GO" id="GO:0035556">
    <property type="term" value="P:intracellular signal transduction"/>
    <property type="evidence" value="ECO:0007669"/>
    <property type="project" value="TreeGrafter"/>
</dbReference>
<evidence type="ECO:0000256" key="3">
    <source>
        <dbReference type="ARBA" id="ARBA00022679"/>
    </source>
</evidence>
<dbReference type="GO" id="GO:0005737">
    <property type="term" value="C:cytoplasm"/>
    <property type="evidence" value="ECO:0007669"/>
    <property type="project" value="TreeGrafter"/>
</dbReference>
<comment type="caution">
    <text evidence="10">The sequence shown here is derived from an EMBL/GenBank/DDBJ whole genome shotgun (WGS) entry which is preliminary data.</text>
</comment>
<dbReference type="AlphaFoldDB" id="A0AAN7Z3H3"/>
<dbReference type="GO" id="GO:0000278">
    <property type="term" value="P:mitotic cell cycle"/>
    <property type="evidence" value="ECO:0007669"/>
    <property type="project" value="TreeGrafter"/>
</dbReference>
<keyword evidence="6" id="KW-0067">ATP-binding</keyword>
<dbReference type="PANTHER" id="PTHR24419">
    <property type="entry name" value="INTERLEUKIN-1 RECEPTOR-ASSOCIATED KINASE"/>
    <property type="match status" value="1"/>
</dbReference>
<name>A0AAN7Z3H3_9PEZI</name>
<evidence type="ECO:0000259" key="9">
    <source>
        <dbReference type="SMART" id="SM01331"/>
    </source>
</evidence>
<evidence type="ECO:0000256" key="8">
    <source>
        <dbReference type="ARBA" id="ARBA00048679"/>
    </source>
</evidence>
<evidence type="ECO:0000256" key="4">
    <source>
        <dbReference type="ARBA" id="ARBA00022741"/>
    </source>
</evidence>
<evidence type="ECO:0000256" key="7">
    <source>
        <dbReference type="ARBA" id="ARBA00047899"/>
    </source>
</evidence>
<keyword evidence="5" id="KW-0418">Kinase</keyword>
<sequence>MGSLEITILDYGISRAQSEYDNEPVAYDLERDLSLFTSEHAAQCRVYRQMRSFLLRGDRICLPPEDHKEPYAVGIDGPLSWAIYEPYTNVLWLAYLYEWMVEHFRGPKKEVNSFRRTTKEFWSYLDPEADENMPGFESASDILRYAVEVGWLDQNQLIGGRDEVEKSILSIITIDDGEDGVADRSLRRSPRKRRPTAI</sequence>
<evidence type="ECO:0000256" key="6">
    <source>
        <dbReference type="ARBA" id="ARBA00022840"/>
    </source>
</evidence>
<gene>
    <name evidence="10" type="ORF">RRF57_003487</name>
</gene>
<evidence type="ECO:0000256" key="5">
    <source>
        <dbReference type="ARBA" id="ARBA00022777"/>
    </source>
</evidence>
<evidence type="ECO:0000256" key="2">
    <source>
        <dbReference type="ARBA" id="ARBA00022527"/>
    </source>
</evidence>
<reference evidence="10 11" key="1">
    <citation type="submission" date="2023-10" db="EMBL/GenBank/DDBJ databases">
        <title>Draft genome sequence of Xylaria bambusicola isolate GMP-LS, the root and basal stem rot pathogen of sugarcane in Indonesia.</title>
        <authorList>
            <person name="Selvaraj P."/>
            <person name="Muralishankar V."/>
            <person name="Muruganantham S."/>
            <person name="Sp S."/>
            <person name="Haryani S."/>
            <person name="Lau K.J.X."/>
            <person name="Naqvi N.I."/>
        </authorList>
    </citation>
    <scope>NUCLEOTIDE SEQUENCE [LARGE SCALE GENOMIC DNA]</scope>
    <source>
        <strain evidence="10">GMP-LS</strain>
    </source>
</reference>
<dbReference type="Proteomes" id="UP001305414">
    <property type="component" value="Unassembled WGS sequence"/>
</dbReference>
<accession>A0AAN7Z3H3</accession>
<dbReference type="GO" id="GO:0072354">
    <property type="term" value="F:histone H3T3 kinase activity"/>
    <property type="evidence" value="ECO:0007669"/>
    <property type="project" value="TreeGrafter"/>
</dbReference>
<keyword evidence="11" id="KW-1185">Reference proteome</keyword>
<dbReference type="EC" id="2.7.11.1" evidence="1"/>
<dbReference type="Gene3D" id="1.10.510.10">
    <property type="entry name" value="Transferase(Phosphotransferase) domain 1"/>
    <property type="match status" value="1"/>
</dbReference>
<dbReference type="EMBL" id="JAWHQM010000006">
    <property type="protein sequence ID" value="KAK5627772.1"/>
    <property type="molecule type" value="Genomic_DNA"/>
</dbReference>
<evidence type="ECO:0000313" key="10">
    <source>
        <dbReference type="EMBL" id="KAK5627772.1"/>
    </source>
</evidence>
<evidence type="ECO:0000256" key="1">
    <source>
        <dbReference type="ARBA" id="ARBA00012513"/>
    </source>
</evidence>
<comment type="catalytic activity">
    <reaction evidence="8">
        <text>L-seryl-[protein] + ATP = O-phospho-L-seryl-[protein] + ADP + H(+)</text>
        <dbReference type="Rhea" id="RHEA:17989"/>
        <dbReference type="Rhea" id="RHEA-COMP:9863"/>
        <dbReference type="Rhea" id="RHEA-COMP:11604"/>
        <dbReference type="ChEBI" id="CHEBI:15378"/>
        <dbReference type="ChEBI" id="CHEBI:29999"/>
        <dbReference type="ChEBI" id="CHEBI:30616"/>
        <dbReference type="ChEBI" id="CHEBI:83421"/>
        <dbReference type="ChEBI" id="CHEBI:456216"/>
        <dbReference type="EC" id="2.7.11.1"/>
    </reaction>
</comment>
<evidence type="ECO:0000313" key="11">
    <source>
        <dbReference type="Proteomes" id="UP001305414"/>
    </source>
</evidence>
<feature type="domain" description="Serine/threonine-protein kinase haspin C-terminal" evidence="9">
    <location>
        <begin position="33"/>
        <end position="144"/>
    </location>
</feature>
<dbReference type="SMART" id="SM01331">
    <property type="entry name" value="DUF3635"/>
    <property type="match status" value="1"/>
</dbReference>
<dbReference type="PANTHER" id="PTHR24419:SF18">
    <property type="entry name" value="SERINE_THREONINE-PROTEIN KINASE HASPIN"/>
    <property type="match status" value="1"/>
</dbReference>
<dbReference type="GO" id="GO:0005634">
    <property type="term" value="C:nucleus"/>
    <property type="evidence" value="ECO:0007669"/>
    <property type="project" value="TreeGrafter"/>
</dbReference>
<keyword evidence="3" id="KW-0808">Transferase</keyword>
<keyword evidence="4" id="KW-0547">Nucleotide-binding</keyword>